<dbReference type="OrthoDB" id="5503950at2"/>
<dbReference type="InterPro" id="IPR013830">
    <property type="entry name" value="SGNH_hydro"/>
</dbReference>
<feature type="active site" evidence="1">
    <location>
        <position position="325"/>
    </location>
</feature>
<organism evidence="5 6">
    <name type="scientific">Haloactinospora alba</name>
    <dbReference type="NCBI Taxonomy" id="405555"/>
    <lineage>
        <taxon>Bacteria</taxon>
        <taxon>Bacillati</taxon>
        <taxon>Actinomycetota</taxon>
        <taxon>Actinomycetes</taxon>
        <taxon>Streptosporangiales</taxon>
        <taxon>Nocardiopsidaceae</taxon>
        <taxon>Haloactinospora</taxon>
    </lineage>
</organism>
<dbReference type="EMBL" id="VFQC01000001">
    <property type="protein sequence ID" value="TQN30969.1"/>
    <property type="molecule type" value="Genomic_DNA"/>
</dbReference>
<evidence type="ECO:0000256" key="3">
    <source>
        <dbReference type="SAM" id="Phobius"/>
    </source>
</evidence>
<feature type="active site" description="Nucleophile" evidence="1">
    <location>
        <position position="86"/>
    </location>
</feature>
<evidence type="ECO:0000313" key="5">
    <source>
        <dbReference type="EMBL" id="TQN30969.1"/>
    </source>
</evidence>
<dbReference type="InterPro" id="IPR036514">
    <property type="entry name" value="SGNH_hydro_sf"/>
</dbReference>
<name>A0A543NGK0_9ACTN</name>
<comment type="caution">
    <text evidence="5">The sequence shown here is derived from an EMBL/GenBank/DDBJ whole genome shotgun (WGS) entry which is preliminary data.</text>
</comment>
<keyword evidence="3" id="KW-0812">Transmembrane</keyword>
<reference evidence="5 6" key="1">
    <citation type="submission" date="2019-06" db="EMBL/GenBank/DDBJ databases">
        <title>Sequencing the genomes of 1000 actinobacteria strains.</title>
        <authorList>
            <person name="Klenk H.-P."/>
        </authorList>
    </citation>
    <scope>NUCLEOTIDE SEQUENCE [LARGE SCALE GENOMIC DNA]</scope>
    <source>
        <strain evidence="5 6">DSM 45015</strain>
    </source>
</reference>
<feature type="domain" description="SGNH hydrolase-type esterase" evidence="4">
    <location>
        <begin position="82"/>
        <end position="333"/>
    </location>
</feature>
<accession>A0A543NGK0</accession>
<dbReference type="PANTHER" id="PTHR37981">
    <property type="entry name" value="LIPASE 2"/>
    <property type="match status" value="1"/>
</dbReference>
<dbReference type="SUPFAM" id="SSF52266">
    <property type="entry name" value="SGNH hydrolase"/>
    <property type="match status" value="1"/>
</dbReference>
<dbReference type="GO" id="GO:0019433">
    <property type="term" value="P:triglyceride catabolic process"/>
    <property type="evidence" value="ECO:0007669"/>
    <property type="project" value="TreeGrafter"/>
</dbReference>
<keyword evidence="2" id="KW-1015">Disulfide bond</keyword>
<dbReference type="Gene3D" id="3.40.50.1110">
    <property type="entry name" value="SGNH hydrolase"/>
    <property type="match status" value="1"/>
</dbReference>
<sequence length="370" mass="40722">MRGPGEVRRPLLWRIAAVSLVLVVAVVAAVPATREGVARLWCGTVGVGCPERFGLPGELPEGDGQRLRLSPVEAATWGNYVALGDSYSSGHGAGDYESGTGEPGRCWRSGNAYPHHVVGSYDFAGSLGFHACSAQRGAEMLDNADSPDSQLNRIGEHTSLVTLGIGGNDLGFTPVLETCMLRMPLTETEACTDQQDEIDDRMETFRSTLEELVAEVRDRAPNARLLVVGYPRMFPEQPENRYYTLTVEDQEWLNRSVERFNRQTREIVREADERIADRDQVGSVEFVGQYATFDGHEVDSDDAWLNGVMLRDLTNGVDINRSTFHPNAAGQEAFGERVNEQIVDGPERDVYAARETVDDAEPEVLAAEMD</sequence>
<keyword evidence="6" id="KW-1185">Reference proteome</keyword>
<keyword evidence="3" id="KW-0472">Membrane</keyword>
<dbReference type="Pfam" id="PF13472">
    <property type="entry name" value="Lipase_GDSL_2"/>
    <property type="match status" value="1"/>
</dbReference>
<dbReference type="PANTHER" id="PTHR37981:SF1">
    <property type="entry name" value="SGNH HYDROLASE-TYPE ESTERASE DOMAIN-CONTAINING PROTEIN"/>
    <property type="match status" value="1"/>
</dbReference>
<feature type="transmembrane region" description="Helical" evidence="3">
    <location>
        <begin position="12"/>
        <end position="32"/>
    </location>
</feature>
<evidence type="ECO:0000313" key="6">
    <source>
        <dbReference type="Proteomes" id="UP000317422"/>
    </source>
</evidence>
<dbReference type="GO" id="GO:0004806">
    <property type="term" value="F:triacylglycerol lipase activity"/>
    <property type="evidence" value="ECO:0007669"/>
    <property type="project" value="TreeGrafter"/>
</dbReference>
<dbReference type="CDD" id="cd01823">
    <property type="entry name" value="SEST_like"/>
    <property type="match status" value="1"/>
</dbReference>
<dbReference type="InterPro" id="IPR037460">
    <property type="entry name" value="SEST-like"/>
</dbReference>
<protein>
    <submittedName>
        <fullName evidence="5">Lysophospholipase L1-like esterase</fullName>
    </submittedName>
</protein>
<dbReference type="Proteomes" id="UP000317422">
    <property type="component" value="Unassembled WGS sequence"/>
</dbReference>
<feature type="disulfide bond" evidence="2">
    <location>
        <begin position="106"/>
        <end position="132"/>
    </location>
</feature>
<keyword evidence="3" id="KW-1133">Transmembrane helix</keyword>
<dbReference type="AlphaFoldDB" id="A0A543NGK0"/>
<evidence type="ECO:0000259" key="4">
    <source>
        <dbReference type="Pfam" id="PF13472"/>
    </source>
</evidence>
<evidence type="ECO:0000256" key="1">
    <source>
        <dbReference type="PIRSR" id="PIRSR637460-1"/>
    </source>
</evidence>
<feature type="disulfide bond" evidence="2">
    <location>
        <begin position="179"/>
        <end position="191"/>
    </location>
</feature>
<gene>
    <name evidence="5" type="ORF">FHX37_0858</name>
</gene>
<evidence type="ECO:0000256" key="2">
    <source>
        <dbReference type="PIRSR" id="PIRSR637460-2"/>
    </source>
</evidence>
<proteinExistence type="predicted"/>